<dbReference type="Gene3D" id="1.10.10.1590">
    <property type="entry name" value="NADH-quinone oxidoreductase subunit E"/>
    <property type="match status" value="1"/>
</dbReference>
<dbReference type="InterPro" id="IPR042128">
    <property type="entry name" value="NuoE_dom"/>
</dbReference>
<feature type="binding site" evidence="7">
    <location>
        <position position="78"/>
    </location>
    <ligand>
        <name>[2Fe-2S] cluster</name>
        <dbReference type="ChEBI" id="CHEBI:190135"/>
    </ligand>
</feature>
<dbReference type="OrthoDB" id="9807941at2"/>
<comment type="cofactor">
    <cofactor evidence="6">
        <name>[2Fe-2S] cluster</name>
        <dbReference type="ChEBI" id="CHEBI:190135"/>
    </cofactor>
</comment>
<dbReference type="GO" id="GO:0016491">
    <property type="term" value="F:oxidoreductase activity"/>
    <property type="evidence" value="ECO:0007669"/>
    <property type="project" value="InterPro"/>
</dbReference>
<dbReference type="InterPro" id="IPR036249">
    <property type="entry name" value="Thioredoxin-like_sf"/>
</dbReference>
<proteinExistence type="inferred from homology"/>
<dbReference type="InterPro" id="IPR002023">
    <property type="entry name" value="NuoE-like"/>
</dbReference>
<evidence type="ECO:0000256" key="1">
    <source>
        <dbReference type="ARBA" id="ARBA00010643"/>
    </source>
</evidence>
<keyword evidence="4 7" id="KW-0408">Iron</keyword>
<protein>
    <submittedName>
        <fullName evidence="8">NADH-quinone oxidoreductase subunit E</fullName>
    </submittedName>
</protein>
<dbReference type="CDD" id="cd03064">
    <property type="entry name" value="TRX_Fd_NuoE"/>
    <property type="match status" value="1"/>
</dbReference>
<dbReference type="STRING" id="1121391.SAMN02745206_02092"/>
<name>A0A1M5C3Z4_9BACT</name>
<evidence type="ECO:0000256" key="5">
    <source>
        <dbReference type="ARBA" id="ARBA00023014"/>
    </source>
</evidence>
<keyword evidence="3 7" id="KW-0479">Metal-binding</keyword>
<keyword evidence="9" id="KW-1185">Reference proteome</keyword>
<dbReference type="SUPFAM" id="SSF52833">
    <property type="entry name" value="Thioredoxin-like"/>
    <property type="match status" value="1"/>
</dbReference>
<comment type="similarity">
    <text evidence="1">Belongs to the complex I 24 kDa subunit family.</text>
</comment>
<organism evidence="8 9">
    <name type="scientific">Desulfacinum infernum DSM 9756</name>
    <dbReference type="NCBI Taxonomy" id="1121391"/>
    <lineage>
        <taxon>Bacteria</taxon>
        <taxon>Pseudomonadati</taxon>
        <taxon>Thermodesulfobacteriota</taxon>
        <taxon>Syntrophobacteria</taxon>
        <taxon>Syntrophobacterales</taxon>
        <taxon>Syntrophobacteraceae</taxon>
        <taxon>Desulfacinum</taxon>
    </lineage>
</organism>
<evidence type="ECO:0000256" key="2">
    <source>
        <dbReference type="ARBA" id="ARBA00022714"/>
    </source>
</evidence>
<evidence type="ECO:0000313" key="9">
    <source>
        <dbReference type="Proteomes" id="UP000184076"/>
    </source>
</evidence>
<dbReference type="RefSeq" id="WP_073039068.1">
    <property type="nucleotide sequence ID" value="NZ_FQVB01000019.1"/>
</dbReference>
<dbReference type="GO" id="GO:0051537">
    <property type="term" value="F:2 iron, 2 sulfur cluster binding"/>
    <property type="evidence" value="ECO:0007669"/>
    <property type="project" value="UniProtKB-KW"/>
</dbReference>
<dbReference type="InterPro" id="IPR028431">
    <property type="entry name" value="NADP_DH_HndA-like"/>
</dbReference>
<evidence type="ECO:0000256" key="6">
    <source>
        <dbReference type="ARBA" id="ARBA00034078"/>
    </source>
</evidence>
<dbReference type="PANTHER" id="PTHR43342:SF1">
    <property type="entry name" value="BIFURCATING [FEFE] HYDROGENASE GAMMA SUBUNIT"/>
    <property type="match status" value="1"/>
</dbReference>
<evidence type="ECO:0000256" key="4">
    <source>
        <dbReference type="ARBA" id="ARBA00023004"/>
    </source>
</evidence>
<dbReference type="AlphaFoldDB" id="A0A1M5C3Z4"/>
<keyword evidence="2 7" id="KW-0001">2Fe-2S</keyword>
<dbReference type="Proteomes" id="UP000184076">
    <property type="component" value="Unassembled WGS sequence"/>
</dbReference>
<feature type="binding site" evidence="7">
    <location>
        <position position="83"/>
    </location>
    <ligand>
        <name>[2Fe-2S] cluster</name>
        <dbReference type="ChEBI" id="CHEBI:190135"/>
    </ligand>
</feature>
<gene>
    <name evidence="8" type="ORF">SAMN02745206_02092</name>
</gene>
<dbReference type="EMBL" id="FQVB01000019">
    <property type="protein sequence ID" value="SHF49459.1"/>
    <property type="molecule type" value="Genomic_DNA"/>
</dbReference>
<evidence type="ECO:0000256" key="7">
    <source>
        <dbReference type="PIRSR" id="PIRSR000216-1"/>
    </source>
</evidence>
<evidence type="ECO:0000256" key="3">
    <source>
        <dbReference type="ARBA" id="ARBA00022723"/>
    </source>
</evidence>
<dbReference type="Pfam" id="PF01257">
    <property type="entry name" value="2Fe-2S_thioredx"/>
    <property type="match status" value="1"/>
</dbReference>
<feature type="binding site" evidence="7">
    <location>
        <position position="119"/>
    </location>
    <ligand>
        <name>[2Fe-2S] cluster</name>
        <dbReference type="ChEBI" id="CHEBI:190135"/>
    </ligand>
</feature>
<sequence>MENILQDVDAVIDQWGAKPESLLQIMLDVNHHFNYLPRESIVRIAERLRMPVSQVYSVATFFKVFSLTPRGRTIVHVCTGTACHVKGAPKLLDRMKQDLGLDPGETTEDLALTLETVNCVGACASAPVVVVNGETYSEVTPNKMAALVKEIKEQSA</sequence>
<keyword evidence="5 7" id="KW-0411">Iron-sulfur</keyword>
<dbReference type="PIRSF" id="PIRSF000216">
    <property type="entry name" value="NADH_DH_24kDa"/>
    <property type="match status" value="1"/>
</dbReference>
<dbReference type="InterPro" id="IPR041921">
    <property type="entry name" value="NuoE_N"/>
</dbReference>
<dbReference type="Gene3D" id="3.40.30.10">
    <property type="entry name" value="Glutaredoxin"/>
    <property type="match status" value="1"/>
</dbReference>
<accession>A0A1M5C3Z4</accession>
<comment type="cofactor">
    <cofactor evidence="7">
        <name>[2Fe-2S] cluster</name>
        <dbReference type="ChEBI" id="CHEBI:190135"/>
    </cofactor>
    <text evidence="7">Binds 1 [2Fe-2S] cluster.</text>
</comment>
<feature type="binding site" evidence="7">
    <location>
        <position position="123"/>
    </location>
    <ligand>
        <name>[2Fe-2S] cluster</name>
        <dbReference type="ChEBI" id="CHEBI:190135"/>
    </ligand>
</feature>
<evidence type="ECO:0000313" key="8">
    <source>
        <dbReference type="EMBL" id="SHF49459.1"/>
    </source>
</evidence>
<dbReference type="GO" id="GO:0046872">
    <property type="term" value="F:metal ion binding"/>
    <property type="evidence" value="ECO:0007669"/>
    <property type="project" value="UniProtKB-KW"/>
</dbReference>
<dbReference type="PANTHER" id="PTHR43342">
    <property type="entry name" value="NADH-QUINONE OXIDOREDUCTASE, E SUBUNIT"/>
    <property type="match status" value="1"/>
</dbReference>
<reference evidence="9" key="1">
    <citation type="submission" date="2016-11" db="EMBL/GenBank/DDBJ databases">
        <authorList>
            <person name="Varghese N."/>
            <person name="Submissions S."/>
        </authorList>
    </citation>
    <scope>NUCLEOTIDE SEQUENCE [LARGE SCALE GENOMIC DNA]</scope>
    <source>
        <strain evidence="9">DSM 9756</strain>
    </source>
</reference>